<dbReference type="Pfam" id="PF03929">
    <property type="entry name" value="PepSY_TM"/>
    <property type="match status" value="1"/>
</dbReference>
<evidence type="ECO:0000313" key="4">
    <source>
        <dbReference type="EMBL" id="MFC4869495.1"/>
    </source>
</evidence>
<proteinExistence type="predicted"/>
<dbReference type="RefSeq" id="WP_344141189.1">
    <property type="nucleotide sequence ID" value="NZ_BAAAQI010000002.1"/>
</dbReference>
<dbReference type="EMBL" id="JBHSIY010000029">
    <property type="protein sequence ID" value="MFC4869495.1"/>
    <property type="molecule type" value="Genomic_DNA"/>
</dbReference>
<evidence type="ECO:0000259" key="3">
    <source>
        <dbReference type="Pfam" id="PF03413"/>
    </source>
</evidence>
<sequence length="487" mass="51713">MGRTTDTPAKDVPPSGSDHRRAWAALRPLVLRLHFYAGVFVAPFILVAAVSGLLYVWTPQIEQAVYAEQLRVAPSGDSLALSEQVEIAEEEVSDAELDAVRPATTDEDSTRVLFNAPELEDSHRMTVFVDPHGGEVLGVMETYGTSGALPVRTWTDVLHRSLHMGDFGRHYSELAASWMWLVALGGVVLWVSRRWRAGGGVRGVLVPGAGTSRGRARSMSIHGATGLWLLVGLLFLSATGMTWSQYAGANIGDLRERLAWTTPAVSTAAPAASSDAGANAGADAGVDAVLASAREAGLDGPVEVALPEDGESTYVVNQIGSGWPTQGDSAAVSAETAEVTDVVRFADYPLMAKLTTWGIDAHMGTLFGPANQLLLTALAGGLITVIVMGYRMWWQRRPTRSGALGVGRPFPRGSFRALPLGYKLAVVLLLALIGFAVPLLGASLLLFLAVDVLLGWRARTKGSRPPGPDAQREDAGERQDAAVPPRP</sequence>
<protein>
    <submittedName>
        <fullName evidence="4">PepSY-associated TM helix domain-containing protein</fullName>
    </submittedName>
</protein>
<gene>
    <name evidence="4" type="ORF">ACFPCZ_22915</name>
</gene>
<keyword evidence="2" id="KW-1133">Transmembrane helix</keyword>
<comment type="caution">
    <text evidence="4">The sequence shown here is derived from an EMBL/GenBank/DDBJ whole genome shotgun (WGS) entry which is preliminary data.</text>
</comment>
<dbReference type="Proteomes" id="UP001595858">
    <property type="component" value="Unassembled WGS sequence"/>
</dbReference>
<dbReference type="PANTHER" id="PTHR34219:SF1">
    <property type="entry name" value="PEPSY DOMAIN-CONTAINING PROTEIN"/>
    <property type="match status" value="1"/>
</dbReference>
<evidence type="ECO:0000256" key="1">
    <source>
        <dbReference type="SAM" id="MobiDB-lite"/>
    </source>
</evidence>
<dbReference type="PANTHER" id="PTHR34219">
    <property type="entry name" value="IRON-REGULATED INNER MEMBRANE PROTEIN-RELATED"/>
    <property type="match status" value="1"/>
</dbReference>
<feature type="compositionally biased region" description="Basic and acidic residues" evidence="1">
    <location>
        <begin position="470"/>
        <end position="480"/>
    </location>
</feature>
<feature type="transmembrane region" description="Helical" evidence="2">
    <location>
        <begin position="174"/>
        <end position="192"/>
    </location>
</feature>
<name>A0ABV9ST13_9ACTN</name>
<evidence type="ECO:0000256" key="2">
    <source>
        <dbReference type="SAM" id="Phobius"/>
    </source>
</evidence>
<feature type="domain" description="PepSY" evidence="3">
    <location>
        <begin position="79"/>
        <end position="139"/>
    </location>
</feature>
<feature type="transmembrane region" description="Helical" evidence="2">
    <location>
        <begin position="227"/>
        <end position="246"/>
    </location>
</feature>
<feature type="region of interest" description="Disordered" evidence="1">
    <location>
        <begin position="461"/>
        <end position="487"/>
    </location>
</feature>
<accession>A0ABV9ST13</accession>
<evidence type="ECO:0000313" key="5">
    <source>
        <dbReference type="Proteomes" id="UP001595858"/>
    </source>
</evidence>
<reference evidence="5" key="1">
    <citation type="journal article" date="2019" name="Int. J. Syst. Evol. Microbiol.">
        <title>The Global Catalogue of Microorganisms (GCM) 10K type strain sequencing project: providing services to taxonomists for standard genome sequencing and annotation.</title>
        <authorList>
            <consortium name="The Broad Institute Genomics Platform"/>
            <consortium name="The Broad Institute Genome Sequencing Center for Infectious Disease"/>
            <person name="Wu L."/>
            <person name="Ma J."/>
        </authorList>
    </citation>
    <scope>NUCLEOTIDE SEQUENCE [LARGE SCALE GENOMIC DNA]</scope>
    <source>
        <strain evidence="5">CGMCC 4.7304</strain>
    </source>
</reference>
<dbReference type="InterPro" id="IPR025711">
    <property type="entry name" value="PepSY"/>
</dbReference>
<keyword evidence="2" id="KW-0812">Transmembrane</keyword>
<dbReference type="Pfam" id="PF03413">
    <property type="entry name" value="PepSY"/>
    <property type="match status" value="1"/>
</dbReference>
<keyword evidence="5" id="KW-1185">Reference proteome</keyword>
<dbReference type="InterPro" id="IPR005625">
    <property type="entry name" value="PepSY-ass_TM"/>
</dbReference>
<keyword evidence="2" id="KW-0472">Membrane</keyword>
<organism evidence="4 5">
    <name type="scientific">Streptomonospora arabica</name>
    <dbReference type="NCBI Taxonomy" id="412417"/>
    <lineage>
        <taxon>Bacteria</taxon>
        <taxon>Bacillati</taxon>
        <taxon>Actinomycetota</taxon>
        <taxon>Actinomycetes</taxon>
        <taxon>Streptosporangiales</taxon>
        <taxon>Nocardiopsidaceae</taxon>
        <taxon>Streptomonospora</taxon>
    </lineage>
</organism>
<feature type="transmembrane region" description="Helical" evidence="2">
    <location>
        <begin position="35"/>
        <end position="57"/>
    </location>
</feature>
<feature type="transmembrane region" description="Helical" evidence="2">
    <location>
        <begin position="373"/>
        <end position="394"/>
    </location>
</feature>